<dbReference type="EMBL" id="JBHUEL010000004">
    <property type="protein sequence ID" value="MFD1766223.1"/>
    <property type="molecule type" value="Genomic_DNA"/>
</dbReference>
<comment type="caution">
    <text evidence="1">The sequence shown here is derived from an EMBL/GenBank/DDBJ whole genome shotgun (WGS) entry which is preliminary data.</text>
</comment>
<accession>A0ABW4MBZ2</accession>
<organism evidence="1 2">
    <name type="scientific">Sphingorhabdus buctiana</name>
    <dbReference type="NCBI Taxonomy" id="1508805"/>
    <lineage>
        <taxon>Bacteria</taxon>
        <taxon>Pseudomonadati</taxon>
        <taxon>Pseudomonadota</taxon>
        <taxon>Alphaproteobacteria</taxon>
        <taxon>Sphingomonadales</taxon>
        <taxon>Sphingomonadaceae</taxon>
        <taxon>Sphingorhabdus</taxon>
    </lineage>
</organism>
<name>A0ABW4MBZ2_9SPHN</name>
<keyword evidence="2" id="KW-1185">Reference proteome</keyword>
<proteinExistence type="predicted"/>
<gene>
    <name evidence="1" type="ORF">ACFSAG_05130</name>
</gene>
<sequence length="116" mass="12691">MMMTSLALAMALNMAAMKGDPLDDARKGFNNCLIREHNEAVKVKKSGAEFNDAIQKACPAERQTYFEMLVKSEKSFGSKQADAEKYANEEIQMMIDGTTSAFGENASNGGQLAEEK</sequence>
<dbReference type="Proteomes" id="UP001597215">
    <property type="component" value="Unassembled WGS sequence"/>
</dbReference>
<reference evidence="2" key="1">
    <citation type="journal article" date="2019" name="Int. J. Syst. Evol. Microbiol.">
        <title>The Global Catalogue of Microorganisms (GCM) 10K type strain sequencing project: providing services to taxonomists for standard genome sequencing and annotation.</title>
        <authorList>
            <consortium name="The Broad Institute Genomics Platform"/>
            <consortium name="The Broad Institute Genome Sequencing Center for Infectious Disease"/>
            <person name="Wu L."/>
            <person name="Ma J."/>
        </authorList>
    </citation>
    <scope>NUCLEOTIDE SEQUENCE [LARGE SCALE GENOMIC DNA]</scope>
    <source>
        <strain evidence="2">CGMCC 1.12449</strain>
    </source>
</reference>
<evidence type="ECO:0000313" key="2">
    <source>
        <dbReference type="Proteomes" id="UP001597215"/>
    </source>
</evidence>
<evidence type="ECO:0000313" key="1">
    <source>
        <dbReference type="EMBL" id="MFD1766223.1"/>
    </source>
</evidence>
<dbReference type="RefSeq" id="WP_381512075.1">
    <property type="nucleotide sequence ID" value="NZ_JBHUEL010000004.1"/>
</dbReference>
<protein>
    <submittedName>
        <fullName evidence="1">Uncharacterized protein</fullName>
    </submittedName>
</protein>